<evidence type="ECO:0000256" key="1">
    <source>
        <dbReference type="ARBA" id="ARBA00022553"/>
    </source>
</evidence>
<dbReference type="GO" id="GO:0043488">
    <property type="term" value="P:regulation of mRNA stability"/>
    <property type="evidence" value="ECO:0007669"/>
    <property type="project" value="TreeGrafter"/>
</dbReference>
<name>A0A7S4PRQ6_9DINO</name>
<feature type="compositionally biased region" description="Low complexity" evidence="2">
    <location>
        <begin position="393"/>
        <end position="403"/>
    </location>
</feature>
<feature type="compositionally biased region" description="Gly residues" evidence="2">
    <location>
        <begin position="404"/>
        <end position="416"/>
    </location>
</feature>
<dbReference type="SMART" id="SM00357">
    <property type="entry name" value="CSP"/>
    <property type="match status" value="5"/>
</dbReference>
<feature type="domain" description="CSD" evidence="3">
    <location>
        <begin position="227"/>
        <end position="292"/>
    </location>
</feature>
<dbReference type="Gene3D" id="2.40.50.140">
    <property type="entry name" value="Nucleic acid-binding proteins"/>
    <property type="match status" value="5"/>
</dbReference>
<dbReference type="PANTHER" id="PTHR12962">
    <property type="entry name" value="CALCIUM-REGULATED HEAT STABLE PROTEIN CRHSP-24-RELATED"/>
    <property type="match status" value="1"/>
</dbReference>
<feature type="compositionally biased region" description="Basic and acidic residues" evidence="2">
    <location>
        <begin position="187"/>
        <end position="196"/>
    </location>
</feature>
<dbReference type="InterPro" id="IPR012340">
    <property type="entry name" value="NA-bd_OB-fold"/>
</dbReference>
<feature type="compositionally biased region" description="Basic and acidic residues" evidence="2">
    <location>
        <begin position="278"/>
        <end position="294"/>
    </location>
</feature>
<sequence length="552" mass="59264">MAPRPYITGTMRKESGGRFGFITQDDGNGDMFVMPAECVGFGRRLPPVGTRVMFTIGRDPMKGQPRAEDVVPEDEGEGMMQQDHVQNPDVTSIPRGGKLTGTVKRNNGRFGFILQDNGDADMFLMPVQCQAFGGEIPPLGTRVVFSVAMDQKTGKPRAEDVEPEEAYFGPGPTWHEPPRQTPRRTPRREPSRELSRDPQWQSPWPPAQEPSIPLPEDSIEAMLEAGTCTGVVKQNSGRFGFILPDGSDKDMFFMPIQCQAFGGVCPPVGTRVMYEVAEDQKTKKPRAENVRPEDPDAAEVGDAGRSRSQPASAPGPRGPSGSRSGAVKLNNGNFGFLLQDSGEPDLFVMPAQCPDFGGMVPPLGTRVTFDAGIDPKTGKWRAESVRPEEETSSRAGPSSFGSSKGKGSGGYVGGKGKGKGEGFGGVLSGVIKQNNGRFGFIVPDDGQADVFVMPMQCVGFGGECPPVGTRVVYKVGPDAKTGKLRAEDVWPESPWGMGPGCYDDYDGGWGYGGWKGGWKGGYGGCSSYGLALRPGRPNGWGPHPYSRYPMGY</sequence>
<feature type="compositionally biased region" description="Basic and acidic residues" evidence="2">
    <location>
        <begin position="376"/>
        <end position="392"/>
    </location>
</feature>
<organism evidence="4">
    <name type="scientific">Alexandrium monilatum</name>
    <dbReference type="NCBI Taxonomy" id="311494"/>
    <lineage>
        <taxon>Eukaryota</taxon>
        <taxon>Sar</taxon>
        <taxon>Alveolata</taxon>
        <taxon>Dinophyceae</taxon>
        <taxon>Gonyaulacales</taxon>
        <taxon>Pyrocystaceae</taxon>
        <taxon>Alexandrium</taxon>
    </lineage>
</organism>
<proteinExistence type="predicted"/>
<dbReference type="GO" id="GO:0003730">
    <property type="term" value="F:mRNA 3'-UTR binding"/>
    <property type="evidence" value="ECO:0007669"/>
    <property type="project" value="TreeGrafter"/>
</dbReference>
<dbReference type="PROSITE" id="PS51857">
    <property type="entry name" value="CSD_2"/>
    <property type="match status" value="1"/>
</dbReference>
<evidence type="ECO:0000313" key="4">
    <source>
        <dbReference type="EMBL" id="CAE4560474.1"/>
    </source>
</evidence>
<feature type="region of interest" description="Disordered" evidence="2">
    <location>
        <begin position="153"/>
        <end position="214"/>
    </location>
</feature>
<gene>
    <name evidence="4" type="ORF">AMON00008_LOCUS93</name>
</gene>
<feature type="region of interest" description="Disordered" evidence="2">
    <location>
        <begin position="370"/>
        <end position="416"/>
    </location>
</feature>
<dbReference type="CDD" id="cd04458">
    <property type="entry name" value="CSP_CDS"/>
    <property type="match status" value="1"/>
</dbReference>
<dbReference type="SUPFAM" id="SSF50249">
    <property type="entry name" value="Nucleic acid-binding proteins"/>
    <property type="match status" value="5"/>
</dbReference>
<evidence type="ECO:0000259" key="3">
    <source>
        <dbReference type="PROSITE" id="PS51857"/>
    </source>
</evidence>
<dbReference type="EMBL" id="HBNR01000126">
    <property type="protein sequence ID" value="CAE4560474.1"/>
    <property type="molecule type" value="Transcribed_RNA"/>
</dbReference>
<dbReference type="PANTHER" id="PTHR12962:SF1">
    <property type="entry name" value="COLD SHOCK DOMAIN-CONTAINING PROTEIN CG9705"/>
    <property type="match status" value="1"/>
</dbReference>
<accession>A0A7S4PRQ6</accession>
<feature type="region of interest" description="Disordered" evidence="2">
    <location>
        <begin position="278"/>
        <end position="326"/>
    </location>
</feature>
<evidence type="ECO:0000256" key="2">
    <source>
        <dbReference type="SAM" id="MobiDB-lite"/>
    </source>
</evidence>
<feature type="compositionally biased region" description="Low complexity" evidence="2">
    <location>
        <begin position="310"/>
        <end position="326"/>
    </location>
</feature>
<protein>
    <recommendedName>
        <fullName evidence="3">CSD domain-containing protein</fullName>
    </recommendedName>
</protein>
<dbReference type="InterPro" id="IPR011129">
    <property type="entry name" value="CSD"/>
</dbReference>
<dbReference type="InterPro" id="IPR052069">
    <property type="entry name" value="Ca-reg_mRNA-binding_domain"/>
</dbReference>
<dbReference type="GO" id="GO:0005737">
    <property type="term" value="C:cytoplasm"/>
    <property type="evidence" value="ECO:0007669"/>
    <property type="project" value="TreeGrafter"/>
</dbReference>
<reference evidence="4" key="1">
    <citation type="submission" date="2021-01" db="EMBL/GenBank/DDBJ databases">
        <authorList>
            <person name="Corre E."/>
            <person name="Pelletier E."/>
            <person name="Niang G."/>
            <person name="Scheremetjew M."/>
            <person name="Finn R."/>
            <person name="Kale V."/>
            <person name="Holt S."/>
            <person name="Cochrane G."/>
            <person name="Meng A."/>
            <person name="Brown T."/>
            <person name="Cohen L."/>
        </authorList>
    </citation>
    <scope>NUCLEOTIDE SEQUENCE</scope>
    <source>
        <strain evidence="4">CCMP3105</strain>
    </source>
</reference>
<keyword evidence="1" id="KW-0597">Phosphoprotein</keyword>
<dbReference type="InterPro" id="IPR002059">
    <property type="entry name" value="CSP_DNA-bd"/>
</dbReference>
<dbReference type="AlphaFoldDB" id="A0A7S4PRQ6"/>